<evidence type="ECO:0000313" key="1">
    <source>
        <dbReference type="EMBL" id="AND40645.1"/>
    </source>
</evidence>
<dbReference type="AlphaFoldDB" id="A0A161JFM7"/>
<dbReference type="Proteomes" id="UP000077856">
    <property type="component" value="Chromosome"/>
</dbReference>
<protein>
    <submittedName>
        <fullName evidence="1">Phosphoribosyl-ATP pyrophosphohydrolase</fullName>
    </submittedName>
</protein>
<evidence type="ECO:0000313" key="2">
    <source>
        <dbReference type="Proteomes" id="UP000077856"/>
    </source>
</evidence>
<organism evidence="1 2">
    <name type="scientific">Cytobacillus oceanisediminis 2691</name>
    <dbReference type="NCBI Taxonomy" id="1196031"/>
    <lineage>
        <taxon>Bacteria</taxon>
        <taxon>Bacillati</taxon>
        <taxon>Bacillota</taxon>
        <taxon>Bacilli</taxon>
        <taxon>Bacillales</taxon>
        <taxon>Bacillaceae</taxon>
        <taxon>Cytobacillus</taxon>
    </lineage>
</organism>
<dbReference type="GO" id="GO:0016787">
    <property type="term" value="F:hydrolase activity"/>
    <property type="evidence" value="ECO:0007669"/>
    <property type="project" value="UniProtKB-KW"/>
</dbReference>
<dbReference type="STRING" id="1196031.A361_16285"/>
<accession>A0A161JFM7</accession>
<sequence length="107" mass="12460">MPIYNKLVRDRIPEVIARNGKKCSTRILDNEKYIEELKKKSFEELEEYVKAQTDEEAIEELADILEILHALAKVHGSTIRDVDEIRKSKAEKRGGFQDKVFLIEVED</sequence>
<dbReference type="eggNOG" id="COG4997">
    <property type="taxonomic scope" value="Bacteria"/>
</dbReference>
<keyword evidence="1" id="KW-0378">Hydrolase</keyword>
<dbReference type="RefSeq" id="WP_019382261.1">
    <property type="nucleotide sequence ID" value="NZ_CP015506.1"/>
</dbReference>
<gene>
    <name evidence="1" type="ORF">A361_16285</name>
</gene>
<dbReference type="InterPro" id="IPR038735">
    <property type="entry name" value="MSMEG_1276-like_NTP-PPase_dom"/>
</dbReference>
<proteinExistence type="predicted"/>
<dbReference type="KEGG" id="bon:A361_16285"/>
<name>A0A161JFM7_9BACI</name>
<reference evidence="1 2" key="1">
    <citation type="submission" date="2016-04" db="EMBL/GenBank/DDBJ databases">
        <title>Complete genome sequence of Bacillus oceanisediminis strain 2691.</title>
        <authorList>
            <person name="Jeong H."/>
            <person name="Kim H.J."/>
            <person name="Lee D.-W."/>
        </authorList>
    </citation>
    <scope>NUCLEOTIDE SEQUENCE [LARGE SCALE GENOMIC DNA]</scope>
    <source>
        <strain evidence="1 2">2691</strain>
    </source>
</reference>
<dbReference type="CDD" id="cd11532">
    <property type="entry name" value="NTP-PPase_COG4997"/>
    <property type="match status" value="1"/>
</dbReference>
<dbReference type="EMBL" id="CP015506">
    <property type="protein sequence ID" value="AND40645.1"/>
    <property type="molecule type" value="Genomic_DNA"/>
</dbReference>
<dbReference type="SUPFAM" id="SSF101386">
    <property type="entry name" value="all-alpha NTP pyrophosphatases"/>
    <property type="match status" value="1"/>
</dbReference>